<dbReference type="NCBIfam" id="TIGR01730">
    <property type="entry name" value="RND_mfp"/>
    <property type="match status" value="1"/>
</dbReference>
<sequence length="345" mass="38129">MIILRWLKQHRWLSGLIILILFGSGWLGYQKFGPKKISNVYELAVVTRQNIKKTVVASGKIKSQSQADLQFQTSGQLAWIIVKEGDSVKKWQAIAGLDQQELKKTLQKYLLDFSKERADFDEDLKITYRDKALTDTISRILQKNQYDLDKAVLDVELQDLTLKYATLITPIDGIITHIDVPLAGVNITPATAVFTVADPDHLEFEAIIDEVDIGLISLGQAGRLVLDAYPDEPISLTVDSIDFNSSLDSSGSTVFLVKFRLENNPGQKLKLGMNGEITITVAEKTNVLAVPLSSILENGTTTVQLVKDNTLINQTVTIGITSDDLVEITSGLTENQTIVVSKKSK</sequence>
<comment type="caution">
    <text evidence="3">The sequence shown here is derived from an EMBL/GenBank/DDBJ whole genome shotgun (WGS) entry which is preliminary data.</text>
</comment>
<dbReference type="PANTHER" id="PTHR30469">
    <property type="entry name" value="MULTIDRUG RESISTANCE PROTEIN MDTA"/>
    <property type="match status" value="1"/>
</dbReference>
<name>A0A1J5B856_9BACT</name>
<evidence type="ECO:0000313" key="4">
    <source>
        <dbReference type="Proteomes" id="UP000183605"/>
    </source>
</evidence>
<proteinExistence type="inferred from homology"/>
<dbReference type="SUPFAM" id="SSF111369">
    <property type="entry name" value="HlyD-like secretion proteins"/>
    <property type="match status" value="1"/>
</dbReference>
<organism evidence="3 4">
    <name type="scientific">Candidatus Beckwithbacteria bacterium CG2_30_44_31</name>
    <dbReference type="NCBI Taxonomy" id="1805035"/>
    <lineage>
        <taxon>Bacteria</taxon>
        <taxon>Candidatus Beckwithiibacteriota</taxon>
    </lineage>
</organism>
<comment type="similarity">
    <text evidence="1">Belongs to the membrane fusion protein (MFP) (TC 8.A.1) family.</text>
</comment>
<gene>
    <name evidence="3" type="ORF">AUK18_00535</name>
</gene>
<dbReference type="Gene3D" id="2.40.50.100">
    <property type="match status" value="1"/>
</dbReference>
<keyword evidence="2" id="KW-0812">Transmembrane</keyword>
<evidence type="ECO:0000256" key="1">
    <source>
        <dbReference type="ARBA" id="ARBA00009477"/>
    </source>
</evidence>
<dbReference type="GO" id="GO:1990281">
    <property type="term" value="C:efflux pump complex"/>
    <property type="evidence" value="ECO:0007669"/>
    <property type="project" value="TreeGrafter"/>
</dbReference>
<dbReference type="Gene3D" id="2.40.30.170">
    <property type="match status" value="1"/>
</dbReference>
<protein>
    <submittedName>
        <fullName evidence="3">Uncharacterized protein</fullName>
    </submittedName>
</protein>
<dbReference type="GO" id="GO:0015562">
    <property type="term" value="F:efflux transmembrane transporter activity"/>
    <property type="evidence" value="ECO:0007669"/>
    <property type="project" value="TreeGrafter"/>
</dbReference>
<keyword evidence="2" id="KW-0472">Membrane</keyword>
<dbReference type="InterPro" id="IPR006143">
    <property type="entry name" value="RND_pump_MFP"/>
</dbReference>
<dbReference type="AlphaFoldDB" id="A0A1J5B856"/>
<accession>A0A1J5B856</accession>
<evidence type="ECO:0000313" key="3">
    <source>
        <dbReference type="EMBL" id="OIP04162.1"/>
    </source>
</evidence>
<dbReference type="Proteomes" id="UP000183605">
    <property type="component" value="Unassembled WGS sequence"/>
</dbReference>
<dbReference type="PANTHER" id="PTHR30469:SF33">
    <property type="entry name" value="SLR1207 PROTEIN"/>
    <property type="match status" value="1"/>
</dbReference>
<dbReference type="Gene3D" id="2.40.420.20">
    <property type="match status" value="1"/>
</dbReference>
<feature type="transmembrane region" description="Helical" evidence="2">
    <location>
        <begin position="12"/>
        <end position="29"/>
    </location>
</feature>
<dbReference type="EMBL" id="MNXQ01000012">
    <property type="protein sequence ID" value="OIP04162.1"/>
    <property type="molecule type" value="Genomic_DNA"/>
</dbReference>
<evidence type="ECO:0000256" key="2">
    <source>
        <dbReference type="SAM" id="Phobius"/>
    </source>
</evidence>
<reference evidence="3 4" key="1">
    <citation type="journal article" date="2016" name="Environ. Microbiol.">
        <title>Genomic resolution of a cold subsurface aquifer community provides metabolic insights for novel microbes adapted to high CO concentrations.</title>
        <authorList>
            <person name="Probst A.J."/>
            <person name="Castelle C.J."/>
            <person name="Singh A."/>
            <person name="Brown C.T."/>
            <person name="Anantharaman K."/>
            <person name="Sharon I."/>
            <person name="Hug L.A."/>
            <person name="Burstein D."/>
            <person name="Emerson J.B."/>
            <person name="Thomas B.C."/>
            <person name="Banfield J.F."/>
        </authorList>
    </citation>
    <scope>NUCLEOTIDE SEQUENCE [LARGE SCALE GENOMIC DNA]</scope>
    <source>
        <strain evidence="3">CG2_30_44_31</strain>
    </source>
</reference>
<keyword evidence="2" id="KW-1133">Transmembrane helix</keyword>